<name>A0A5B7E6E0_PORTR</name>
<evidence type="ECO:0000256" key="1">
    <source>
        <dbReference type="SAM" id="MobiDB-lite"/>
    </source>
</evidence>
<dbReference type="Proteomes" id="UP000324222">
    <property type="component" value="Unassembled WGS sequence"/>
</dbReference>
<evidence type="ECO:0000313" key="3">
    <source>
        <dbReference type="Proteomes" id="UP000324222"/>
    </source>
</evidence>
<gene>
    <name evidence="2" type="ORF">E2C01_022821</name>
</gene>
<sequence>MEHAEANGGGGEAEPGERKPDQLKLIMSMLASMRAEQSEKARQQSEQARQHAFYSYVQLHHLQSLAWPARRRVNEGSCDQVKVVDYL</sequence>
<organism evidence="2 3">
    <name type="scientific">Portunus trituberculatus</name>
    <name type="common">Swimming crab</name>
    <name type="synonym">Neptunus trituberculatus</name>
    <dbReference type="NCBI Taxonomy" id="210409"/>
    <lineage>
        <taxon>Eukaryota</taxon>
        <taxon>Metazoa</taxon>
        <taxon>Ecdysozoa</taxon>
        <taxon>Arthropoda</taxon>
        <taxon>Crustacea</taxon>
        <taxon>Multicrustacea</taxon>
        <taxon>Malacostraca</taxon>
        <taxon>Eumalacostraca</taxon>
        <taxon>Eucarida</taxon>
        <taxon>Decapoda</taxon>
        <taxon>Pleocyemata</taxon>
        <taxon>Brachyura</taxon>
        <taxon>Eubrachyura</taxon>
        <taxon>Portunoidea</taxon>
        <taxon>Portunidae</taxon>
        <taxon>Portuninae</taxon>
        <taxon>Portunus</taxon>
    </lineage>
</organism>
<proteinExistence type="predicted"/>
<dbReference type="EMBL" id="VSRR010002096">
    <property type="protein sequence ID" value="MPC29580.1"/>
    <property type="molecule type" value="Genomic_DNA"/>
</dbReference>
<dbReference type="AlphaFoldDB" id="A0A5B7E6E0"/>
<reference evidence="2 3" key="1">
    <citation type="submission" date="2019-05" db="EMBL/GenBank/DDBJ databases">
        <title>Another draft genome of Portunus trituberculatus and its Hox gene families provides insights of decapod evolution.</title>
        <authorList>
            <person name="Jeong J.-H."/>
            <person name="Song I."/>
            <person name="Kim S."/>
            <person name="Choi T."/>
            <person name="Kim D."/>
            <person name="Ryu S."/>
            <person name="Kim W."/>
        </authorList>
    </citation>
    <scope>NUCLEOTIDE SEQUENCE [LARGE SCALE GENOMIC DNA]</scope>
    <source>
        <tissue evidence="2">Muscle</tissue>
    </source>
</reference>
<evidence type="ECO:0000313" key="2">
    <source>
        <dbReference type="EMBL" id="MPC29580.1"/>
    </source>
</evidence>
<feature type="region of interest" description="Disordered" evidence="1">
    <location>
        <begin position="1"/>
        <end position="21"/>
    </location>
</feature>
<protein>
    <submittedName>
        <fullName evidence="2">Uncharacterized protein</fullName>
    </submittedName>
</protein>
<keyword evidence="3" id="KW-1185">Reference proteome</keyword>
<accession>A0A5B7E6E0</accession>
<comment type="caution">
    <text evidence="2">The sequence shown here is derived from an EMBL/GenBank/DDBJ whole genome shotgun (WGS) entry which is preliminary data.</text>
</comment>